<evidence type="ECO:0000256" key="2">
    <source>
        <dbReference type="ARBA" id="ARBA00022801"/>
    </source>
</evidence>
<comment type="caution">
    <text evidence="4">The sequence shown here is derived from an EMBL/GenBank/DDBJ whole genome shotgun (WGS) entry which is preliminary data.</text>
</comment>
<dbReference type="Gene3D" id="3.60.21.10">
    <property type="match status" value="1"/>
</dbReference>
<dbReference type="InterPro" id="IPR029052">
    <property type="entry name" value="Metallo-depent_PP-like"/>
</dbReference>
<sequence>MVETLIGLAGVALLSTQLYIDNTLIQVSKYEIKSSKLPKEFNKFKIVHLSDFHSYGFHKDNLKLLEKIDKEYPNIIVMTGDMVNKYDRNFEKFLNLAEALSKKYKIYYIVGNHEVRLRKEDLDFILEKLKEFGINILTDGKVTIVRKKEHINIYGIHIPLQYYRVINKPTNIDEVITKKLGQCKDDEYNILLAHNPLYFEAYSKQNVDFILSGHVHGGMIRMPFVGAVLSPERKFFPKYSSGVYEINNKKLLVSRGLGHSRNGIRVFNKREVVSITLYC</sequence>
<keyword evidence="2 4" id="KW-0378">Hydrolase</keyword>
<feature type="domain" description="Calcineurin-like phosphoesterase" evidence="3">
    <location>
        <begin position="44"/>
        <end position="217"/>
    </location>
</feature>
<keyword evidence="5" id="KW-1185">Reference proteome</keyword>
<protein>
    <submittedName>
        <fullName evidence="4">Putative metallophosphoesterase</fullName>
        <ecNumber evidence="4">3.1.-.-</ecNumber>
    </submittedName>
</protein>
<dbReference type="Pfam" id="PF00149">
    <property type="entry name" value="Metallophos"/>
    <property type="match status" value="1"/>
</dbReference>
<organism evidence="4 5">
    <name type="scientific">Clostridium puniceum</name>
    <dbReference type="NCBI Taxonomy" id="29367"/>
    <lineage>
        <taxon>Bacteria</taxon>
        <taxon>Bacillati</taxon>
        <taxon>Bacillota</taxon>
        <taxon>Clostridia</taxon>
        <taxon>Eubacteriales</taxon>
        <taxon>Clostridiaceae</taxon>
        <taxon>Clostridium</taxon>
    </lineage>
</organism>
<dbReference type="GO" id="GO:0009245">
    <property type="term" value="P:lipid A biosynthetic process"/>
    <property type="evidence" value="ECO:0007669"/>
    <property type="project" value="TreeGrafter"/>
</dbReference>
<dbReference type="GO" id="GO:0046872">
    <property type="term" value="F:metal ion binding"/>
    <property type="evidence" value="ECO:0007669"/>
    <property type="project" value="UniProtKB-KW"/>
</dbReference>
<reference evidence="4 5" key="1">
    <citation type="submission" date="2016-05" db="EMBL/GenBank/DDBJ databases">
        <title>Microbial solvent formation.</title>
        <authorList>
            <person name="Poehlein A."/>
            <person name="Montoya Solano J.D."/>
            <person name="Flitsch S."/>
            <person name="Krabben P."/>
            <person name="Duerre P."/>
            <person name="Daniel R."/>
        </authorList>
    </citation>
    <scope>NUCLEOTIDE SEQUENCE [LARGE SCALE GENOMIC DNA]</scope>
    <source>
        <strain evidence="4 5">DSM 2619</strain>
    </source>
</reference>
<evidence type="ECO:0000259" key="3">
    <source>
        <dbReference type="Pfam" id="PF00149"/>
    </source>
</evidence>
<dbReference type="GO" id="GO:0008758">
    <property type="term" value="F:UDP-2,3-diacylglucosamine hydrolase activity"/>
    <property type="evidence" value="ECO:0007669"/>
    <property type="project" value="TreeGrafter"/>
</dbReference>
<dbReference type="RefSeq" id="WP_077850036.1">
    <property type="nucleotide sequence ID" value="NZ_LZZM01000236.1"/>
</dbReference>
<dbReference type="InterPro" id="IPR004843">
    <property type="entry name" value="Calcineurin-like_PHP"/>
</dbReference>
<dbReference type="GO" id="GO:0016020">
    <property type="term" value="C:membrane"/>
    <property type="evidence" value="ECO:0007669"/>
    <property type="project" value="GOC"/>
</dbReference>
<keyword evidence="1" id="KW-0479">Metal-binding</keyword>
<dbReference type="InterPro" id="IPR051158">
    <property type="entry name" value="Metallophosphoesterase_sf"/>
</dbReference>
<dbReference type="PANTHER" id="PTHR31302">
    <property type="entry name" value="TRANSMEMBRANE PROTEIN WITH METALLOPHOSPHOESTERASE DOMAIN-RELATED"/>
    <property type="match status" value="1"/>
</dbReference>
<evidence type="ECO:0000256" key="1">
    <source>
        <dbReference type="ARBA" id="ARBA00022723"/>
    </source>
</evidence>
<dbReference type="EMBL" id="LZZM01000236">
    <property type="protein sequence ID" value="OOM70738.1"/>
    <property type="molecule type" value="Genomic_DNA"/>
</dbReference>
<evidence type="ECO:0000313" key="4">
    <source>
        <dbReference type="EMBL" id="OOM70738.1"/>
    </source>
</evidence>
<gene>
    <name evidence="4" type="ORF">CLPUN_51520</name>
</gene>
<dbReference type="PANTHER" id="PTHR31302:SF31">
    <property type="entry name" value="PHOSPHODIESTERASE YAEI"/>
    <property type="match status" value="1"/>
</dbReference>
<evidence type="ECO:0000313" key="5">
    <source>
        <dbReference type="Proteomes" id="UP000190890"/>
    </source>
</evidence>
<proteinExistence type="predicted"/>
<dbReference type="OrthoDB" id="9780884at2"/>
<dbReference type="EC" id="3.1.-.-" evidence="4"/>
<dbReference type="AlphaFoldDB" id="A0A1S8SZ20"/>
<accession>A0A1S8SZ20</accession>
<dbReference type="Proteomes" id="UP000190890">
    <property type="component" value="Unassembled WGS sequence"/>
</dbReference>
<name>A0A1S8SZ20_9CLOT</name>
<dbReference type="SUPFAM" id="SSF56300">
    <property type="entry name" value="Metallo-dependent phosphatases"/>
    <property type="match status" value="1"/>
</dbReference>
<dbReference type="STRING" id="29367.CLPUN_51520"/>